<keyword evidence="5" id="KW-0902">Two-component regulatory system</keyword>
<dbReference type="PANTHER" id="PTHR24421:SF62">
    <property type="entry name" value="SENSORY TRANSDUCTION HISTIDINE KINASE"/>
    <property type="match status" value="1"/>
</dbReference>
<dbReference type="SUPFAM" id="SSF55781">
    <property type="entry name" value="GAF domain-like"/>
    <property type="match status" value="1"/>
</dbReference>
<keyword evidence="11" id="KW-1185">Reference proteome</keyword>
<dbReference type="GO" id="GO:0016020">
    <property type="term" value="C:membrane"/>
    <property type="evidence" value="ECO:0007669"/>
    <property type="project" value="InterPro"/>
</dbReference>
<feature type="domain" description="Signal transduction histidine kinase subgroup 3 dimerisation and phosphoacceptor" evidence="9">
    <location>
        <begin position="396"/>
        <end position="460"/>
    </location>
</feature>
<evidence type="ECO:0000259" key="7">
    <source>
        <dbReference type="Pfam" id="PF01590"/>
    </source>
</evidence>
<evidence type="ECO:0000256" key="6">
    <source>
        <dbReference type="SAM" id="Phobius"/>
    </source>
</evidence>
<dbReference type="Gene3D" id="1.20.5.1930">
    <property type="match status" value="1"/>
</dbReference>
<comment type="catalytic activity">
    <reaction evidence="1">
        <text>ATP + protein L-histidine = ADP + protein N-phospho-L-histidine.</text>
        <dbReference type="EC" id="2.7.13.3"/>
    </reaction>
</comment>
<evidence type="ECO:0000256" key="5">
    <source>
        <dbReference type="ARBA" id="ARBA00023012"/>
    </source>
</evidence>
<dbReference type="AlphaFoldDB" id="A0A263BW64"/>
<gene>
    <name evidence="10" type="ORF">CIB95_05510</name>
</gene>
<dbReference type="Pfam" id="PF02518">
    <property type="entry name" value="HATPase_c"/>
    <property type="match status" value="1"/>
</dbReference>
<feature type="transmembrane region" description="Helical" evidence="6">
    <location>
        <begin position="177"/>
        <end position="198"/>
    </location>
</feature>
<feature type="domain" description="Histidine kinase/HSP90-like ATPase" evidence="8">
    <location>
        <begin position="503"/>
        <end position="597"/>
    </location>
</feature>
<feature type="transmembrane region" description="Helical" evidence="6">
    <location>
        <begin position="66"/>
        <end position="95"/>
    </location>
</feature>
<feature type="domain" description="GAF" evidence="7">
    <location>
        <begin position="330"/>
        <end position="379"/>
    </location>
</feature>
<evidence type="ECO:0000256" key="2">
    <source>
        <dbReference type="ARBA" id="ARBA00012438"/>
    </source>
</evidence>
<keyword evidence="3" id="KW-0808">Transferase</keyword>
<dbReference type="InterPro" id="IPR003018">
    <property type="entry name" value="GAF"/>
</dbReference>
<feature type="transmembrane region" description="Helical" evidence="6">
    <location>
        <begin position="139"/>
        <end position="157"/>
    </location>
</feature>
<feature type="transmembrane region" description="Helical" evidence="6">
    <location>
        <begin position="36"/>
        <end position="54"/>
    </location>
</feature>
<evidence type="ECO:0000313" key="11">
    <source>
        <dbReference type="Proteomes" id="UP000217083"/>
    </source>
</evidence>
<feature type="transmembrane region" description="Helical" evidence="6">
    <location>
        <begin position="107"/>
        <end position="127"/>
    </location>
</feature>
<dbReference type="InterPro" id="IPR003594">
    <property type="entry name" value="HATPase_dom"/>
</dbReference>
<sequence>MHKRESIIRKYIFILTVLGWTAYAYHLHLYILPEDIFIFVCLVIFLGVIEYFRLPIGKVSTSIGFPVLFTLYLIYGLSTTIVFYGLVLTVVNVLLRRPLRVVLYNPAQLIVSFILSIQVTGLLTSVNKLTFGSALEEQFVFLTVLLISYTVINNLFVDFVLLFRVEKLSLTNWVQKFLISLSVALISYLYCLLLIVLGHQDRGDIDVLSYAFFFSPLLGLSLLSSIIVRLQQEKERLNALVSITSEINDSFATNDWIDKIKPNLFSFLQTDVAFLCAEQNGKWEILIKDGLEKDFTFSEKIKEEIIPITQAIVYSNKKHNGGPLAKAFPSYIQSIVYAPLKIESKVVGMLVVGRTRTFSFSNEDVQFLSAVVNQLAVTLKTRKLIEEQEKNMILEERNRIARDIHDGIAQSIAGAVMNLETAQRKFETSAQAAYDLISNSVSKLRISLKEVRQSIYALRPYPTETIGLKQALEKRVADFNKESSIIVKFEERGTPFELSTKNQKLLFDIAKESLQNIKKHAKATEVSVLLSYQSDFVLLKVKDNGIGFSLFDAMLKARNDPHFGILSMNEQAERCGATLQIDSKKNQGAEIKCIVPKDIGDEGEKNNENYVS</sequence>
<accession>A0A263BW64</accession>
<comment type="caution">
    <text evidence="10">The sequence shown here is derived from an EMBL/GenBank/DDBJ whole genome shotgun (WGS) entry which is preliminary data.</text>
</comment>
<dbReference type="PANTHER" id="PTHR24421">
    <property type="entry name" value="NITRATE/NITRITE SENSOR PROTEIN NARX-RELATED"/>
    <property type="match status" value="1"/>
</dbReference>
<dbReference type="Proteomes" id="UP000217083">
    <property type="component" value="Unassembled WGS sequence"/>
</dbReference>
<feature type="transmembrane region" description="Helical" evidence="6">
    <location>
        <begin position="12"/>
        <end position="30"/>
    </location>
</feature>
<dbReference type="EC" id="2.7.13.3" evidence="2"/>
<evidence type="ECO:0000256" key="3">
    <source>
        <dbReference type="ARBA" id="ARBA00022679"/>
    </source>
</evidence>
<keyword evidence="4" id="KW-0418">Kinase</keyword>
<proteinExistence type="predicted"/>
<evidence type="ECO:0000313" key="10">
    <source>
        <dbReference type="EMBL" id="OZM57818.1"/>
    </source>
</evidence>
<organism evidence="10 11">
    <name type="scientific">Lottiidibacillus patelloidae</name>
    <dbReference type="NCBI Taxonomy" id="2670334"/>
    <lineage>
        <taxon>Bacteria</taxon>
        <taxon>Bacillati</taxon>
        <taxon>Bacillota</taxon>
        <taxon>Bacilli</taxon>
        <taxon>Bacillales</taxon>
        <taxon>Bacillaceae</taxon>
        <taxon>Lottiidibacillus</taxon>
    </lineage>
</organism>
<dbReference type="InterPro" id="IPR036890">
    <property type="entry name" value="HATPase_C_sf"/>
</dbReference>
<dbReference type="Gene3D" id="3.30.565.10">
    <property type="entry name" value="Histidine kinase-like ATPase, C-terminal domain"/>
    <property type="match status" value="1"/>
</dbReference>
<dbReference type="Pfam" id="PF07730">
    <property type="entry name" value="HisKA_3"/>
    <property type="match status" value="1"/>
</dbReference>
<keyword evidence="6" id="KW-0472">Membrane</keyword>
<dbReference type="EMBL" id="NPIA01000002">
    <property type="protein sequence ID" value="OZM57818.1"/>
    <property type="molecule type" value="Genomic_DNA"/>
</dbReference>
<dbReference type="GO" id="GO:0046983">
    <property type="term" value="F:protein dimerization activity"/>
    <property type="evidence" value="ECO:0007669"/>
    <property type="project" value="InterPro"/>
</dbReference>
<dbReference type="Gene3D" id="3.30.450.40">
    <property type="match status" value="1"/>
</dbReference>
<dbReference type="GO" id="GO:0000155">
    <property type="term" value="F:phosphorelay sensor kinase activity"/>
    <property type="evidence" value="ECO:0007669"/>
    <property type="project" value="InterPro"/>
</dbReference>
<dbReference type="InterPro" id="IPR050482">
    <property type="entry name" value="Sensor_HK_TwoCompSys"/>
</dbReference>
<keyword evidence="6" id="KW-0812">Transmembrane</keyword>
<feature type="transmembrane region" description="Helical" evidence="6">
    <location>
        <begin position="210"/>
        <end position="228"/>
    </location>
</feature>
<dbReference type="Pfam" id="PF01590">
    <property type="entry name" value="GAF"/>
    <property type="match status" value="1"/>
</dbReference>
<evidence type="ECO:0000259" key="8">
    <source>
        <dbReference type="Pfam" id="PF02518"/>
    </source>
</evidence>
<keyword evidence="6" id="KW-1133">Transmembrane helix</keyword>
<dbReference type="SUPFAM" id="SSF55874">
    <property type="entry name" value="ATPase domain of HSP90 chaperone/DNA topoisomerase II/histidine kinase"/>
    <property type="match status" value="1"/>
</dbReference>
<evidence type="ECO:0000259" key="9">
    <source>
        <dbReference type="Pfam" id="PF07730"/>
    </source>
</evidence>
<dbReference type="RefSeq" id="WP_094922964.1">
    <property type="nucleotide sequence ID" value="NZ_NPIA01000002.1"/>
</dbReference>
<evidence type="ECO:0000256" key="4">
    <source>
        <dbReference type="ARBA" id="ARBA00022777"/>
    </source>
</evidence>
<dbReference type="InterPro" id="IPR029016">
    <property type="entry name" value="GAF-like_dom_sf"/>
</dbReference>
<name>A0A263BW64_9BACI</name>
<protein>
    <recommendedName>
        <fullName evidence="2">histidine kinase</fullName>
        <ecNumber evidence="2">2.7.13.3</ecNumber>
    </recommendedName>
</protein>
<evidence type="ECO:0000256" key="1">
    <source>
        <dbReference type="ARBA" id="ARBA00000085"/>
    </source>
</evidence>
<reference evidence="11" key="1">
    <citation type="submission" date="2017-08" db="EMBL/GenBank/DDBJ databases">
        <authorList>
            <person name="Huang Z."/>
        </authorList>
    </citation>
    <scope>NUCLEOTIDE SEQUENCE [LARGE SCALE GENOMIC DNA]</scope>
    <source>
        <strain evidence="11">SA5d-4</strain>
    </source>
</reference>
<reference evidence="10 11" key="2">
    <citation type="submission" date="2017-09" db="EMBL/GenBank/DDBJ databases">
        <title>Bacillus patelloidae sp. nov., isolated from the intestinal tract of a marine limpet.</title>
        <authorList>
            <person name="Liu R."/>
            <person name="Dong C."/>
            <person name="Shao Z."/>
        </authorList>
    </citation>
    <scope>NUCLEOTIDE SEQUENCE [LARGE SCALE GENOMIC DNA]</scope>
    <source>
        <strain evidence="10 11">SA5d-4</strain>
    </source>
</reference>
<dbReference type="CDD" id="cd16917">
    <property type="entry name" value="HATPase_UhpB-NarQ-NarX-like"/>
    <property type="match status" value="1"/>
</dbReference>
<dbReference type="InterPro" id="IPR011712">
    <property type="entry name" value="Sig_transdc_His_kin_sub3_dim/P"/>
</dbReference>